<dbReference type="PROSITE" id="PS51470">
    <property type="entry name" value="FG_GAP"/>
    <property type="match status" value="4"/>
</dbReference>
<evidence type="ECO:0000256" key="1">
    <source>
        <dbReference type="ARBA" id="ARBA00004370"/>
    </source>
</evidence>
<dbReference type="SUPFAM" id="SSF51120">
    <property type="entry name" value="beta-Roll"/>
    <property type="match status" value="4"/>
</dbReference>
<comment type="subcellular location">
    <subcellularLocation>
        <location evidence="1">Membrane</location>
    </subcellularLocation>
    <subcellularLocation>
        <location evidence="2">Secreted</location>
    </subcellularLocation>
</comment>
<dbReference type="InterPro" id="IPR011049">
    <property type="entry name" value="Serralysin-like_metalloprot_C"/>
</dbReference>
<dbReference type="InterPro" id="IPR001343">
    <property type="entry name" value="Hemolysn_Ca-bd"/>
</dbReference>
<dbReference type="Gene3D" id="2.130.10.130">
    <property type="entry name" value="Integrin alpha, N-terminal"/>
    <property type="match status" value="4"/>
</dbReference>
<dbReference type="Proteomes" id="UP001228905">
    <property type="component" value="Unassembled WGS sequence"/>
</dbReference>
<evidence type="ECO:0000256" key="8">
    <source>
        <dbReference type="ARBA" id="ARBA00023136"/>
    </source>
</evidence>
<dbReference type="PROSITE" id="PS00330">
    <property type="entry name" value="HEMOLYSIN_CALCIUM"/>
    <property type="match status" value="8"/>
</dbReference>
<evidence type="ECO:0000256" key="3">
    <source>
        <dbReference type="ARBA" id="ARBA00022525"/>
    </source>
</evidence>
<dbReference type="PANTHER" id="PTHR38340">
    <property type="entry name" value="S-LAYER PROTEIN"/>
    <property type="match status" value="1"/>
</dbReference>
<evidence type="ECO:0000256" key="7">
    <source>
        <dbReference type="ARBA" id="ARBA00023026"/>
    </source>
</evidence>
<keyword evidence="3" id="KW-0964">Secreted</keyword>
<dbReference type="PANTHER" id="PTHR38340:SF1">
    <property type="entry name" value="S-LAYER PROTEIN"/>
    <property type="match status" value="1"/>
</dbReference>
<evidence type="ECO:0000313" key="10">
    <source>
        <dbReference type="EMBL" id="MDQ0465332.1"/>
    </source>
</evidence>
<gene>
    <name evidence="10" type="ORF">QO010_003119</name>
</gene>
<keyword evidence="4" id="KW-0800">Toxin</keyword>
<evidence type="ECO:0000313" key="11">
    <source>
        <dbReference type="Proteomes" id="UP001228905"/>
    </source>
</evidence>
<evidence type="ECO:0000256" key="5">
    <source>
        <dbReference type="ARBA" id="ARBA00022729"/>
    </source>
</evidence>
<dbReference type="EMBL" id="JAUSVS010000006">
    <property type="protein sequence ID" value="MDQ0465332.1"/>
    <property type="molecule type" value="Genomic_DNA"/>
</dbReference>
<comment type="caution">
    <text evidence="10">The sequence shown here is derived from an EMBL/GenBank/DDBJ whole genome shotgun (WGS) entry which is preliminary data.</text>
</comment>
<evidence type="ECO:0000256" key="6">
    <source>
        <dbReference type="ARBA" id="ARBA00022737"/>
    </source>
</evidence>
<protein>
    <submittedName>
        <fullName evidence="10">Ca2+-binding RTX toxin-like protein</fullName>
    </submittedName>
</protein>
<evidence type="ECO:0000256" key="2">
    <source>
        <dbReference type="ARBA" id="ARBA00004613"/>
    </source>
</evidence>
<keyword evidence="6" id="KW-0677">Repeat</keyword>
<name>A0ABU0IWL3_9CAUL</name>
<organism evidence="10 11">
    <name type="scientific">Caulobacter ginsengisoli</name>
    <dbReference type="NCBI Taxonomy" id="400775"/>
    <lineage>
        <taxon>Bacteria</taxon>
        <taxon>Pseudomonadati</taxon>
        <taxon>Pseudomonadota</taxon>
        <taxon>Alphaproteobacteria</taxon>
        <taxon>Caulobacterales</taxon>
        <taxon>Caulobacteraceae</taxon>
        <taxon>Caulobacter</taxon>
    </lineage>
</organism>
<dbReference type="Pfam" id="PF00353">
    <property type="entry name" value="HemolysinCabind"/>
    <property type="match status" value="7"/>
</dbReference>
<dbReference type="Gene3D" id="2.150.10.10">
    <property type="entry name" value="Serralysin-like metalloprotease, C-terminal"/>
    <property type="match status" value="6"/>
</dbReference>
<reference evidence="10 11" key="1">
    <citation type="submission" date="2023-07" db="EMBL/GenBank/DDBJ databases">
        <title>Genomic Encyclopedia of Type Strains, Phase IV (KMG-IV): sequencing the most valuable type-strain genomes for metagenomic binning, comparative biology and taxonomic classification.</title>
        <authorList>
            <person name="Goeker M."/>
        </authorList>
    </citation>
    <scope>NUCLEOTIDE SEQUENCE [LARGE SCALE GENOMIC DNA]</scope>
    <source>
        <strain evidence="10 11">DSM 18695</strain>
    </source>
</reference>
<accession>A0ABU0IWL3</accession>
<keyword evidence="5" id="KW-0732">Signal</keyword>
<dbReference type="InterPro" id="IPR028994">
    <property type="entry name" value="Integrin_alpha_N"/>
</dbReference>
<sequence>MADDAGVVDVATLDGDQGFTIQLQYLATSQVVVSSAGDVNGDGFDDFIIGVPKTFGFGTINQGYGFFEFRSHGRAYVVYGGPGGFPENLNVGDLDGTNGFQLQALTASADPDFNEALGTSVGHADVNGDGYGDLILSAPAIIDQNGHFAGVAYVVYGSEGGGFPALMDISALDGANGFTVHGDTSVYDSVGYMVGSAGDLNGDGVEDIFLDSWRNGYGHAYVVFGNRGGFAADIDVADLDGTNGFRIEGPGVVSWFGKAMAAGDVNGDHVDDLIIGAAYQTNPQNSVPYSGVTYVLFGSGDGFDANVQINDLDGTNGFAVLGAEYGFSGTSVATADINGDGVKDIIIGGLESDNGAIDRAGAVYVVFGKSGGFDASISTADLDGTNGFVMRGLQAHSRLGYSVASAGDFNGDGIEDIILGAPDGGNNDGAAYVVYGTRAGFAANLDLSTLDGTNGFKLINSVHARMGSSVASAGDINHDGYDDLVVAGVSGGGSVYIVLGHASPDPVINYAGTTGADTASGGTGADTLSGGDGNDTLNGLAGADTLDGGDGADTLNGGTGADAMTGGLGDDTYYVDDLGDATNETSGEGYDSVRAVISWSLAANLEQLILDGSANIDGTGNGENNVITGNDGDNTLSGGDGADTLTGGIGLDHLLGGNGADLLYGGEGGDTLEGGANGDWLDGGVGADALAGGTGDDTYVVDDLNDQLTELPGEGTDVVRASLSWVLATNFENLVLEGTAAINGAGNAVANAITGNDGANTLDGAAGDDVIKGGLGNDTLLGGDGADMLYGGDGTDSLDGQNDNDRLDGGIGNDTLYGGSGADILDGGADNDTLNGGTGNDQLNGGVGNDILNGGDGNDVLTGGLGSDTMTGGLGDDVYYFDDKLDTAVEGQGEGTDTVHATLDCLLGANIENLVLDGTGGNRATGNGLANAMTGNAGSNMLDGQGGDDVLKGLDGNDTLIGGTGSDVMVGGLGADTFVIRQESIHTSGAIEVDTVNDLILGQGDKLDLSAIDADSSTVDDDAFHLVGNFSHHAGEMTLSFAGGITVLSLDVNGDGLADYRMKITGDVHLDSGGWLL</sequence>
<keyword evidence="11" id="KW-1185">Reference proteome</keyword>
<dbReference type="PRINTS" id="PR00313">
    <property type="entry name" value="CABNDNGRPT"/>
</dbReference>
<evidence type="ECO:0000256" key="9">
    <source>
        <dbReference type="ARBA" id="ARBA00023180"/>
    </source>
</evidence>
<dbReference type="Pfam" id="PF01839">
    <property type="entry name" value="FG-GAP"/>
    <property type="match status" value="6"/>
</dbReference>
<dbReference type="InterPro" id="IPR018511">
    <property type="entry name" value="Hemolysin-typ_Ca-bd_CS"/>
</dbReference>
<dbReference type="SUPFAM" id="SSF69318">
    <property type="entry name" value="Integrin alpha N-terminal domain"/>
    <property type="match status" value="1"/>
</dbReference>
<evidence type="ECO:0000256" key="4">
    <source>
        <dbReference type="ARBA" id="ARBA00022656"/>
    </source>
</evidence>
<dbReference type="SMART" id="SM00191">
    <property type="entry name" value="Int_alpha"/>
    <property type="match status" value="7"/>
</dbReference>
<keyword evidence="7" id="KW-0843">Virulence</keyword>
<dbReference type="RefSeq" id="WP_307350559.1">
    <property type="nucleotide sequence ID" value="NZ_JAUSVS010000006.1"/>
</dbReference>
<dbReference type="InterPro" id="IPR003995">
    <property type="entry name" value="RTX_toxin_determinant-A"/>
</dbReference>
<dbReference type="InterPro" id="IPR013519">
    <property type="entry name" value="Int_alpha_beta-p"/>
</dbReference>
<keyword evidence="9" id="KW-0325">Glycoprotein</keyword>
<dbReference type="PRINTS" id="PR01488">
    <property type="entry name" value="RTXTOXINA"/>
</dbReference>
<proteinExistence type="predicted"/>
<dbReference type="InterPro" id="IPR050557">
    <property type="entry name" value="RTX_toxin/Mannuronan_C5-epim"/>
</dbReference>
<keyword evidence="8" id="KW-0472">Membrane</keyword>
<dbReference type="InterPro" id="IPR013517">
    <property type="entry name" value="FG-GAP"/>
</dbReference>